<dbReference type="EC" id="1.11.1.27" evidence="6"/>
<organism evidence="8 9">
    <name type="scientific">Tritonibacter litoralis</name>
    <dbReference type="NCBI Taxonomy" id="2662264"/>
    <lineage>
        <taxon>Bacteria</taxon>
        <taxon>Pseudomonadati</taxon>
        <taxon>Pseudomonadota</taxon>
        <taxon>Alphaproteobacteria</taxon>
        <taxon>Rhodobacterales</taxon>
        <taxon>Paracoccaceae</taxon>
        <taxon>Tritonibacter</taxon>
    </lineage>
</organism>
<dbReference type="FunFam" id="3.40.30.10:FF:000020">
    <property type="entry name" value="Peroxiredoxin"/>
    <property type="match status" value="1"/>
</dbReference>
<keyword evidence="1 6" id="KW-0575">Peroxidase</keyword>
<comment type="function">
    <text evidence="6">Thiol-specific peroxidase that catalyzes the reduction of hydrogen peroxide and organic hydroperoxides to water and alcohols, respectively. Plays a role in cell protection against oxidative stress by detoxifying peroxides.</text>
</comment>
<sequence length="162" mass="16737">MISVGDPLPDAQLTRMGAEGPEQVAISSLTQGRKVVIFAVPGAFTPTCHSAHVPSFIRTKDALAAKGVDEIICVSANDPFVMQAWGEATGATAAGITMLGDSESAFTEALGMRFDAPPAGLIGRSKRYAMLVEDGAVKVLNLEENPGQCETSAGEGLLDAMG</sequence>
<comment type="similarity">
    <text evidence="6">Belongs to the peroxiredoxin family. Prx5 subfamily.</text>
</comment>
<evidence type="ECO:0000256" key="2">
    <source>
        <dbReference type="ARBA" id="ARBA00022862"/>
    </source>
</evidence>
<dbReference type="InterPro" id="IPR013766">
    <property type="entry name" value="Thioredoxin_domain"/>
</dbReference>
<dbReference type="SUPFAM" id="SSF52833">
    <property type="entry name" value="Thioredoxin-like"/>
    <property type="match status" value="1"/>
</dbReference>
<dbReference type="InterPro" id="IPR037944">
    <property type="entry name" value="PRX5-like"/>
</dbReference>
<comment type="catalytic activity">
    <reaction evidence="6">
        <text>a hydroperoxide + 2 glutathione = an alcohol + glutathione disulfide + H2O</text>
        <dbReference type="Rhea" id="RHEA:62632"/>
        <dbReference type="ChEBI" id="CHEBI:15377"/>
        <dbReference type="ChEBI" id="CHEBI:30879"/>
        <dbReference type="ChEBI" id="CHEBI:35924"/>
        <dbReference type="ChEBI" id="CHEBI:57925"/>
        <dbReference type="ChEBI" id="CHEBI:58297"/>
        <dbReference type="EC" id="1.11.1.27"/>
    </reaction>
</comment>
<dbReference type="InterPro" id="IPR013740">
    <property type="entry name" value="Redoxin"/>
</dbReference>
<accession>A0A843YGS8</accession>
<evidence type="ECO:0000313" key="8">
    <source>
        <dbReference type="EMBL" id="MQQ10366.1"/>
    </source>
</evidence>
<dbReference type="GO" id="GO:0042744">
    <property type="term" value="P:hydrogen peroxide catabolic process"/>
    <property type="evidence" value="ECO:0007669"/>
    <property type="project" value="TreeGrafter"/>
</dbReference>
<evidence type="ECO:0000256" key="1">
    <source>
        <dbReference type="ARBA" id="ARBA00022559"/>
    </source>
</evidence>
<protein>
    <recommendedName>
        <fullName evidence="6">Glutathione-dependent peroxiredoxin</fullName>
        <ecNumber evidence="6">1.11.1.27</ecNumber>
    </recommendedName>
</protein>
<dbReference type="CDD" id="cd03013">
    <property type="entry name" value="PRX5_like"/>
    <property type="match status" value="1"/>
</dbReference>
<dbReference type="PANTHER" id="PTHR10430">
    <property type="entry name" value="PEROXIREDOXIN"/>
    <property type="match status" value="1"/>
</dbReference>
<dbReference type="PROSITE" id="PS51352">
    <property type="entry name" value="THIOREDOXIN_2"/>
    <property type="match status" value="1"/>
</dbReference>
<dbReference type="GO" id="GO:0034599">
    <property type="term" value="P:cellular response to oxidative stress"/>
    <property type="evidence" value="ECO:0007669"/>
    <property type="project" value="InterPro"/>
</dbReference>
<dbReference type="InterPro" id="IPR036249">
    <property type="entry name" value="Thioredoxin-like_sf"/>
</dbReference>
<gene>
    <name evidence="8" type="ORF">GFB49_18010</name>
</gene>
<dbReference type="GO" id="GO:0008379">
    <property type="term" value="F:thioredoxin peroxidase activity"/>
    <property type="evidence" value="ECO:0007669"/>
    <property type="project" value="InterPro"/>
</dbReference>
<dbReference type="PANTHER" id="PTHR10430:SF16">
    <property type="entry name" value="PEROXIREDOXIN-5, MITOCHONDRIAL"/>
    <property type="match status" value="1"/>
</dbReference>
<proteinExistence type="inferred from homology"/>
<dbReference type="GO" id="GO:0005737">
    <property type="term" value="C:cytoplasm"/>
    <property type="evidence" value="ECO:0007669"/>
    <property type="project" value="TreeGrafter"/>
</dbReference>
<comment type="caution">
    <text evidence="8">The sequence shown here is derived from an EMBL/GenBank/DDBJ whole genome shotgun (WGS) entry which is preliminary data.</text>
</comment>
<name>A0A843YGS8_9RHOB</name>
<keyword evidence="2 6" id="KW-0049">Antioxidant</keyword>
<dbReference type="AlphaFoldDB" id="A0A843YGS8"/>
<dbReference type="GO" id="GO:0045454">
    <property type="term" value="P:cell redox homeostasis"/>
    <property type="evidence" value="ECO:0007669"/>
    <property type="project" value="TreeGrafter"/>
</dbReference>
<evidence type="ECO:0000313" key="9">
    <source>
        <dbReference type="Proteomes" id="UP000444174"/>
    </source>
</evidence>
<feature type="active site" description="Cysteine sulfenic acid (-SOH) intermediate" evidence="5">
    <location>
        <position position="48"/>
    </location>
</feature>
<reference evidence="8 9" key="1">
    <citation type="submission" date="2019-10" db="EMBL/GenBank/DDBJ databases">
        <title>Epibacterium sp. nov., isolated from seawater.</title>
        <authorList>
            <person name="Zhang X."/>
            <person name="Li N."/>
        </authorList>
    </citation>
    <scope>NUCLEOTIDE SEQUENCE [LARGE SCALE GENOMIC DNA]</scope>
    <source>
        <strain evidence="8 9">SM1979</strain>
    </source>
</reference>
<evidence type="ECO:0000259" key="7">
    <source>
        <dbReference type="PROSITE" id="PS51352"/>
    </source>
</evidence>
<dbReference type="RefSeq" id="WP_153217346.1">
    <property type="nucleotide sequence ID" value="NZ_WIBF01000014.1"/>
</dbReference>
<dbReference type="EMBL" id="WIBF01000014">
    <property type="protein sequence ID" value="MQQ10366.1"/>
    <property type="molecule type" value="Genomic_DNA"/>
</dbReference>
<keyword evidence="4 6" id="KW-0676">Redox-active center</keyword>
<keyword evidence="9" id="KW-1185">Reference proteome</keyword>
<dbReference type="Gene3D" id="3.40.30.10">
    <property type="entry name" value="Glutaredoxin"/>
    <property type="match status" value="1"/>
</dbReference>
<dbReference type="Proteomes" id="UP000444174">
    <property type="component" value="Unassembled WGS sequence"/>
</dbReference>
<keyword evidence="3 6" id="KW-0560">Oxidoreductase</keyword>
<dbReference type="Pfam" id="PF08534">
    <property type="entry name" value="Redoxin"/>
    <property type="match status" value="1"/>
</dbReference>
<evidence type="ECO:0000256" key="6">
    <source>
        <dbReference type="RuleBase" id="RU366011"/>
    </source>
</evidence>
<evidence type="ECO:0000256" key="4">
    <source>
        <dbReference type="ARBA" id="ARBA00023284"/>
    </source>
</evidence>
<feature type="domain" description="Thioredoxin" evidence="7">
    <location>
        <begin position="2"/>
        <end position="162"/>
    </location>
</feature>
<evidence type="ECO:0000256" key="5">
    <source>
        <dbReference type="PIRSR" id="PIRSR637944-1"/>
    </source>
</evidence>
<evidence type="ECO:0000256" key="3">
    <source>
        <dbReference type="ARBA" id="ARBA00023002"/>
    </source>
</evidence>